<protein>
    <submittedName>
        <fullName evidence="1">Uncharacterized protein</fullName>
    </submittedName>
</protein>
<dbReference type="Proteomes" id="UP000053060">
    <property type="component" value="Unassembled WGS sequence"/>
</dbReference>
<comment type="caution">
    <text evidence="1">The sequence shown here is derived from an EMBL/GenBank/DDBJ whole genome shotgun (WGS) entry which is preliminary data.</text>
</comment>
<gene>
    <name evidence="1" type="ORF">Z045_25735</name>
</gene>
<sequence length="59" mass="6701">MHSDFLTAVNDFREIDLDSGERHPRYLGRVDRGDHGGERRKHLGFSVVEICEFAGIEGT</sequence>
<reference evidence="2" key="1">
    <citation type="submission" date="2015-01" db="EMBL/GenBank/DDBJ databases">
        <title>Draft genome sequence of Rhodococcus pyridinivorans strain KG-16, a hydrocarbon-degrading bacterium.</title>
        <authorList>
            <person name="Aggarwal R.K."/>
            <person name="Dawar C."/>
        </authorList>
    </citation>
    <scope>NUCLEOTIDE SEQUENCE [LARGE SCALE GENOMIC DNA]</scope>
    <source>
        <strain evidence="2">KG-16</strain>
    </source>
</reference>
<accession>A0A0V9UD44</accession>
<dbReference type="EMBL" id="AZXY01000030">
    <property type="protein sequence ID" value="KSZ55992.1"/>
    <property type="molecule type" value="Genomic_DNA"/>
</dbReference>
<dbReference type="AlphaFoldDB" id="A0A0V9UD44"/>
<name>A0A0V9UD44_9NOCA</name>
<evidence type="ECO:0000313" key="2">
    <source>
        <dbReference type="Proteomes" id="UP000053060"/>
    </source>
</evidence>
<evidence type="ECO:0000313" key="1">
    <source>
        <dbReference type="EMBL" id="KSZ55992.1"/>
    </source>
</evidence>
<proteinExistence type="predicted"/>
<organism evidence="1 2">
    <name type="scientific">Rhodococcus pyridinivorans KG-16</name>
    <dbReference type="NCBI Taxonomy" id="1441730"/>
    <lineage>
        <taxon>Bacteria</taxon>
        <taxon>Bacillati</taxon>
        <taxon>Actinomycetota</taxon>
        <taxon>Actinomycetes</taxon>
        <taxon>Mycobacteriales</taxon>
        <taxon>Nocardiaceae</taxon>
        <taxon>Rhodococcus</taxon>
    </lineage>
</organism>
<reference evidence="1 2" key="2">
    <citation type="journal article" date="2016" name="Genome Announc.">
        <title>Draft Genome Sequence of a Versatile Hydrocarbon-Degrading Bacterium, Rhodococcus pyridinivorans Strain KG-16, Collected from Oil Fields in India.</title>
        <authorList>
            <person name="Aggarwal R.K."/>
            <person name="Dawar C."/>
            <person name="Phanindranath R."/>
            <person name="Mutnuri L."/>
            <person name="Dayal A.M."/>
        </authorList>
    </citation>
    <scope>NUCLEOTIDE SEQUENCE [LARGE SCALE GENOMIC DNA]</scope>
    <source>
        <strain evidence="1 2">KG-16</strain>
    </source>
</reference>